<protein>
    <recommendedName>
        <fullName evidence="2">SGNH domain-containing protein</fullName>
    </recommendedName>
</protein>
<dbReference type="Proteomes" id="UP000093482">
    <property type="component" value="Unassembled WGS sequence"/>
</dbReference>
<proteinExistence type="predicted"/>
<evidence type="ECO:0000259" key="2">
    <source>
        <dbReference type="Pfam" id="PF19040"/>
    </source>
</evidence>
<evidence type="ECO:0000313" key="4">
    <source>
        <dbReference type="Proteomes" id="UP000093482"/>
    </source>
</evidence>
<dbReference type="InterPro" id="IPR043968">
    <property type="entry name" value="SGNH"/>
</dbReference>
<gene>
    <name evidence="3" type="ORF">A6K76_15285</name>
</gene>
<reference evidence="3 4" key="1">
    <citation type="submission" date="2016-07" db="EMBL/GenBank/DDBJ databases">
        <title>Caryophanon latum genome sequencing.</title>
        <authorList>
            <person name="Verma A."/>
            <person name="Pal Y."/>
            <person name="Krishnamurthi S."/>
        </authorList>
    </citation>
    <scope>NUCLEOTIDE SEQUENCE [LARGE SCALE GENOMIC DNA]</scope>
    <source>
        <strain evidence="3 4">DSM 14151</strain>
    </source>
</reference>
<dbReference type="OrthoDB" id="9796461at2"/>
<dbReference type="AlphaFoldDB" id="A0A1C0YD19"/>
<comment type="caution">
    <text evidence="3">The sequence shown here is derived from an EMBL/GenBank/DDBJ whole genome shotgun (WGS) entry which is preliminary data.</text>
</comment>
<dbReference type="Pfam" id="PF19040">
    <property type="entry name" value="SGNH"/>
    <property type="match status" value="1"/>
</dbReference>
<keyword evidence="4" id="KW-1185">Reference proteome</keyword>
<dbReference type="EMBL" id="MATO01000069">
    <property type="protein sequence ID" value="OCS85076.1"/>
    <property type="molecule type" value="Genomic_DNA"/>
</dbReference>
<feature type="transmembrane region" description="Helical" evidence="1">
    <location>
        <begin position="53"/>
        <end position="78"/>
    </location>
</feature>
<evidence type="ECO:0000256" key="1">
    <source>
        <dbReference type="SAM" id="Phobius"/>
    </source>
</evidence>
<sequence length="385" mass="44618">MQQQWRPPFIGAGVQLYSTKQMYAQIIYVLFISLTISFYTTQYVTRASYAQRIGVLECILVILAALCLLTLSIIGLIWYTRHLHEAQRPFWWTLLLLSLLLAQYVQYEQAEIQKSLYPGAAAIYNDITPRDNIPFYQSYEDVILDRPVFYQYDQCQAMYLVEIRKCSYGVVDDPDYVLALVAGSHSAHWFPAIEPLAEELNFRIDIYNHDGCRFTDEDPDGHLTEQCIEWNANLINVLKQNPPDVVFTTASLNKRNYVPRGYIRQWERLEGYSTVFAIRDTPRMNEPTPACLQQHNDEIAPCSMPRDEALSREVPWENADNIPSNVLFGDLSDYFCDDTTCYPVIGNILIYRDQHHLTSSYVKTLAPVLRPYLVEAFEKSETIKR</sequence>
<dbReference type="RefSeq" id="WP_066466390.1">
    <property type="nucleotide sequence ID" value="NZ_MATO01000069.1"/>
</dbReference>
<organism evidence="3 4">
    <name type="scientific">Caryophanon latum</name>
    <dbReference type="NCBI Taxonomy" id="33977"/>
    <lineage>
        <taxon>Bacteria</taxon>
        <taxon>Bacillati</taxon>
        <taxon>Bacillota</taxon>
        <taxon>Bacilli</taxon>
        <taxon>Bacillales</taxon>
        <taxon>Caryophanaceae</taxon>
        <taxon>Caryophanon</taxon>
    </lineage>
</organism>
<feature type="domain" description="SGNH" evidence="2">
    <location>
        <begin position="164"/>
        <end position="371"/>
    </location>
</feature>
<keyword evidence="1" id="KW-0472">Membrane</keyword>
<keyword evidence="1" id="KW-1133">Transmembrane helix</keyword>
<accession>A0A1C0YD19</accession>
<feature type="transmembrane region" description="Helical" evidence="1">
    <location>
        <begin position="22"/>
        <end position="41"/>
    </location>
</feature>
<evidence type="ECO:0000313" key="3">
    <source>
        <dbReference type="EMBL" id="OCS85076.1"/>
    </source>
</evidence>
<keyword evidence="1" id="KW-0812">Transmembrane</keyword>
<name>A0A1C0YD19_9BACL</name>